<sequence length="131" mass="15779">MIQDQKIQKSDHFRYLGSIISRDGEIADDVTHRIQVGWLKWRSATGVLCVKRPPHKLKEKFYEIAIRPAVLYETECWTIKKQQVNKMIVAEIRMLMWMFGKTRRDKIRNEIIREMVRVAPIEEKLRENRLR</sequence>
<organism evidence="1 2">
    <name type="scientific">Rhododendron molle</name>
    <name type="common">Chinese azalea</name>
    <name type="synonym">Azalea mollis</name>
    <dbReference type="NCBI Taxonomy" id="49168"/>
    <lineage>
        <taxon>Eukaryota</taxon>
        <taxon>Viridiplantae</taxon>
        <taxon>Streptophyta</taxon>
        <taxon>Embryophyta</taxon>
        <taxon>Tracheophyta</taxon>
        <taxon>Spermatophyta</taxon>
        <taxon>Magnoliopsida</taxon>
        <taxon>eudicotyledons</taxon>
        <taxon>Gunneridae</taxon>
        <taxon>Pentapetalae</taxon>
        <taxon>asterids</taxon>
        <taxon>Ericales</taxon>
        <taxon>Ericaceae</taxon>
        <taxon>Ericoideae</taxon>
        <taxon>Rhodoreae</taxon>
        <taxon>Rhododendron</taxon>
    </lineage>
</organism>
<dbReference type="EMBL" id="CM046388">
    <property type="protein sequence ID" value="KAI8572445.1"/>
    <property type="molecule type" value="Genomic_DNA"/>
</dbReference>
<evidence type="ECO:0000313" key="1">
    <source>
        <dbReference type="EMBL" id="KAI8572445.1"/>
    </source>
</evidence>
<evidence type="ECO:0000313" key="2">
    <source>
        <dbReference type="Proteomes" id="UP001062846"/>
    </source>
</evidence>
<reference evidence="1" key="1">
    <citation type="submission" date="2022-02" db="EMBL/GenBank/DDBJ databases">
        <title>Plant Genome Project.</title>
        <authorList>
            <person name="Zhang R.-G."/>
        </authorList>
    </citation>
    <scope>NUCLEOTIDE SEQUENCE</scope>
    <source>
        <strain evidence="1">AT1</strain>
    </source>
</reference>
<accession>A0ACC0Q3X1</accession>
<comment type="caution">
    <text evidence="1">The sequence shown here is derived from an EMBL/GenBank/DDBJ whole genome shotgun (WGS) entry which is preliminary data.</text>
</comment>
<dbReference type="Proteomes" id="UP001062846">
    <property type="component" value="Chromosome 1"/>
</dbReference>
<proteinExistence type="predicted"/>
<gene>
    <name evidence="1" type="ORF">RHMOL_Rhmol01G0199200</name>
</gene>
<name>A0ACC0Q3X1_RHOML</name>
<protein>
    <submittedName>
        <fullName evidence="1">Uncharacterized protein</fullName>
    </submittedName>
</protein>
<keyword evidence="2" id="KW-1185">Reference proteome</keyword>